<dbReference type="Proteomes" id="UP001152798">
    <property type="component" value="Chromosome 2"/>
</dbReference>
<evidence type="ECO:0000313" key="6">
    <source>
        <dbReference type="EMBL" id="CAH1394264.1"/>
    </source>
</evidence>
<feature type="region of interest" description="Disordered" evidence="5">
    <location>
        <begin position="287"/>
        <end position="310"/>
    </location>
</feature>
<feature type="region of interest" description="Disordered" evidence="5">
    <location>
        <begin position="325"/>
        <end position="348"/>
    </location>
</feature>
<evidence type="ECO:0000256" key="1">
    <source>
        <dbReference type="ARBA" id="ARBA00006443"/>
    </source>
</evidence>
<accession>A0A9P0EFX3</accession>
<dbReference type="EMBL" id="OV725078">
    <property type="protein sequence ID" value="CAH1394264.1"/>
    <property type="molecule type" value="Genomic_DNA"/>
</dbReference>
<dbReference type="PANTHER" id="PTHR13091">
    <property type="entry name" value="AMPLIFIED IN BREAST CANCER 2-RELATED"/>
    <property type="match status" value="1"/>
</dbReference>
<keyword evidence="7" id="KW-1185">Reference proteome</keyword>
<dbReference type="Pfam" id="PF10220">
    <property type="entry name" value="Smg8_Smg9"/>
    <property type="match status" value="1"/>
</dbReference>
<evidence type="ECO:0000256" key="3">
    <source>
        <dbReference type="ARBA" id="ARBA00029509"/>
    </source>
</evidence>
<evidence type="ECO:0000256" key="4">
    <source>
        <dbReference type="RuleBase" id="RU367133"/>
    </source>
</evidence>
<comment type="similarity">
    <text evidence="1 4">Belongs to the SMG8 family.</text>
</comment>
<proteinExistence type="inferred from homology"/>
<keyword evidence="2 4" id="KW-0866">Nonsense-mediated mRNA decay</keyword>
<dbReference type="InterPro" id="IPR019354">
    <property type="entry name" value="SMG8-like"/>
</dbReference>
<evidence type="ECO:0000256" key="5">
    <source>
        <dbReference type="SAM" id="MobiDB-lite"/>
    </source>
</evidence>
<name>A0A9P0EFX3_NEZVI</name>
<feature type="compositionally biased region" description="Polar residues" evidence="5">
    <location>
        <begin position="291"/>
        <end position="309"/>
    </location>
</feature>
<organism evidence="6 7">
    <name type="scientific">Nezara viridula</name>
    <name type="common">Southern green stink bug</name>
    <name type="synonym">Cimex viridulus</name>
    <dbReference type="NCBI Taxonomy" id="85310"/>
    <lineage>
        <taxon>Eukaryota</taxon>
        <taxon>Metazoa</taxon>
        <taxon>Ecdysozoa</taxon>
        <taxon>Arthropoda</taxon>
        <taxon>Hexapoda</taxon>
        <taxon>Insecta</taxon>
        <taxon>Pterygota</taxon>
        <taxon>Neoptera</taxon>
        <taxon>Paraneoptera</taxon>
        <taxon>Hemiptera</taxon>
        <taxon>Heteroptera</taxon>
        <taxon>Panheteroptera</taxon>
        <taxon>Pentatomomorpha</taxon>
        <taxon>Pentatomoidea</taxon>
        <taxon>Pentatomidae</taxon>
        <taxon>Pentatominae</taxon>
        <taxon>Nezara</taxon>
    </lineage>
</organism>
<dbReference type="OrthoDB" id="63589at2759"/>
<sequence>MRFKPFSLPFDEFLKFFSQDELNRNVVVVSIIEKTSIKNLSPSVHFSKFTDTIEELITQVNDEDKVYKSVCQFDGYFDKEENVVFLNLTGPLNNKHLMKMLSKMEDDLKKNGFLNIWSKIKNSFAQALLFMFSFSHIILFISSNYSPDINIIQLLKVLSYVRPKYQAAVSKVLGNCNEFSEDWVLYGRLCSPRLIFLFEGCPYEISELKDKDEKIFRLKKLEHSLEDQIYLALRKSRLVKNVCSRAFFSIAPNDEFVFVKAETRKENKLYRDLEECFEKQRQSMIGHGAESVSNTSVPSTSYQGNSLSIDSSPVDKLDSLLKDSASSSKSTNQVDSHLMDSISSSRSTSPDIWDLAENLDGPEVPAHCFKDFLMKHIRKAHNEGFSDNMGKYSNLKPFFEVPTLKSWIKAVNCVLSEVDNEKVELNSASYYLEKLLGTELKFSSARCKKVLPLAIAIYQENLPSHYNQVTHEKRVKHAMSVFSHHARGPAQQKYIEQLKEECEKIWKSGRQTCEALSLNKNSCTKPKHSSGVSLNAQQGESEHWSGIQFFSSCNCGAKQGPRQDPFTLRAANFDFYQIIAQECGCIHLEKFVFPIFQPSTSDYKAADLSNPSSHLDVFGNSIQDLQNEFQELNIPSDSLSIGKVWTVDESAHGSEGTMSLPLSALYYDQANNFMLNCYSNNQHEKHLVRQASTTEYLPGMVHLESPVGLLPQFPSWSLLCRGPSSLYSHNLGLHDYPGFITGSSYLLPWDVSFREKDICKSETTEVLKRASDSLHIIAKNTTGSKKNRFSKEFMSVKIFIGIEYECIRGHRFMSSAPGVVLKASGAGVIKEDACKITEGNMPLFLPCPCGKVIAQLMRVHIVTPKAPVFVTIDPKVRPAPLPCPTFTTGEQKPIALTQSAYWILRLPYVYASERKYYSVPNRLKNLKYGELLGPMFGITQATTT</sequence>
<gene>
    <name evidence="6" type="ORF">NEZAVI_LOCUS4795</name>
</gene>
<comment type="function">
    <text evidence="4">Involved in nonsense-mediated decay (NMD) of mRNAs containing premature stop codons.</text>
</comment>
<protein>
    <recommendedName>
        <fullName evidence="3 4">Nonsense-mediated mRNA decay factor SMG8</fullName>
    </recommendedName>
</protein>
<dbReference type="PANTHER" id="PTHR13091:SF0">
    <property type="entry name" value="NONSENSE-MEDIATED MRNA DECAY FACTOR SMG8"/>
    <property type="match status" value="1"/>
</dbReference>
<evidence type="ECO:0000313" key="7">
    <source>
        <dbReference type="Proteomes" id="UP001152798"/>
    </source>
</evidence>
<dbReference type="GO" id="GO:0000184">
    <property type="term" value="P:nuclear-transcribed mRNA catabolic process, nonsense-mediated decay"/>
    <property type="evidence" value="ECO:0007669"/>
    <property type="project" value="UniProtKB-UniRule"/>
</dbReference>
<dbReference type="AlphaFoldDB" id="A0A9P0EFX3"/>
<reference evidence="6" key="1">
    <citation type="submission" date="2022-01" db="EMBL/GenBank/DDBJ databases">
        <authorList>
            <person name="King R."/>
        </authorList>
    </citation>
    <scope>NUCLEOTIDE SEQUENCE</scope>
</reference>
<evidence type="ECO:0000256" key="2">
    <source>
        <dbReference type="ARBA" id="ARBA00023161"/>
    </source>
</evidence>